<dbReference type="Proteomes" id="UP000434957">
    <property type="component" value="Unassembled WGS sequence"/>
</dbReference>
<protein>
    <submittedName>
        <fullName evidence="2">Uncharacterized protein</fullName>
    </submittedName>
</protein>
<sequence>MACLELILCGLYVHFVTEVTTSKILMSTYNKYLSVYYARTYFCTSSSCLYS</sequence>
<evidence type="ECO:0000313" key="3">
    <source>
        <dbReference type="EMBL" id="KAE9337393.1"/>
    </source>
</evidence>
<dbReference type="EMBL" id="QXFT01000709">
    <property type="protein sequence ID" value="KAE9337393.1"/>
    <property type="molecule type" value="Genomic_DNA"/>
</dbReference>
<dbReference type="AlphaFoldDB" id="A0A6A3MRF6"/>
<gene>
    <name evidence="2" type="ORF">PR002_g8411</name>
    <name evidence="3" type="ORF">PR003_g12026</name>
</gene>
<feature type="signal peptide" evidence="1">
    <location>
        <begin position="1"/>
        <end position="18"/>
    </location>
</feature>
<evidence type="ECO:0000313" key="2">
    <source>
        <dbReference type="EMBL" id="KAE9033928.1"/>
    </source>
</evidence>
<organism evidence="2 5">
    <name type="scientific">Phytophthora rubi</name>
    <dbReference type="NCBI Taxonomy" id="129364"/>
    <lineage>
        <taxon>Eukaryota</taxon>
        <taxon>Sar</taxon>
        <taxon>Stramenopiles</taxon>
        <taxon>Oomycota</taxon>
        <taxon>Peronosporomycetes</taxon>
        <taxon>Peronosporales</taxon>
        <taxon>Peronosporaceae</taxon>
        <taxon>Phytophthora</taxon>
    </lineage>
</organism>
<accession>A0A6A3MRF6</accession>
<keyword evidence="4" id="KW-1185">Reference proteome</keyword>
<proteinExistence type="predicted"/>
<feature type="chain" id="PRO_5033522285" evidence="1">
    <location>
        <begin position="19"/>
        <end position="51"/>
    </location>
</feature>
<evidence type="ECO:0000313" key="5">
    <source>
        <dbReference type="Proteomes" id="UP000435112"/>
    </source>
</evidence>
<name>A0A6A3MRF6_9STRA</name>
<reference evidence="2 5" key="1">
    <citation type="submission" date="2018-09" db="EMBL/GenBank/DDBJ databases">
        <title>Genomic investigation of the strawberry pathogen Phytophthora fragariae indicates pathogenicity is determined by transcriptional variation in three key races.</title>
        <authorList>
            <person name="Adams T.M."/>
            <person name="Armitage A.D."/>
            <person name="Sobczyk M.K."/>
            <person name="Bates H.J."/>
            <person name="Dunwell J.M."/>
            <person name="Nellist C.F."/>
            <person name="Harrison R.J."/>
        </authorList>
    </citation>
    <scope>NUCLEOTIDE SEQUENCE [LARGE SCALE GENOMIC DNA]</scope>
    <source>
        <strain evidence="2 5">SCRP324</strain>
        <strain evidence="3 4">SCRP333</strain>
    </source>
</reference>
<dbReference type="Proteomes" id="UP000435112">
    <property type="component" value="Unassembled WGS sequence"/>
</dbReference>
<keyword evidence="1" id="KW-0732">Signal</keyword>
<comment type="caution">
    <text evidence="2">The sequence shown here is derived from an EMBL/GenBank/DDBJ whole genome shotgun (WGS) entry which is preliminary data.</text>
</comment>
<evidence type="ECO:0000313" key="4">
    <source>
        <dbReference type="Proteomes" id="UP000434957"/>
    </source>
</evidence>
<evidence type="ECO:0000256" key="1">
    <source>
        <dbReference type="SAM" id="SignalP"/>
    </source>
</evidence>
<dbReference type="EMBL" id="QXFU01000423">
    <property type="protein sequence ID" value="KAE9033928.1"/>
    <property type="molecule type" value="Genomic_DNA"/>
</dbReference>